<keyword evidence="4" id="KW-0539">Nucleus</keyword>
<feature type="domain" description="CCAAT-binding factor" evidence="9">
    <location>
        <begin position="482"/>
        <end position="557"/>
    </location>
</feature>
<evidence type="ECO:0000256" key="2">
    <source>
        <dbReference type="ARBA" id="ARBA00007797"/>
    </source>
</evidence>
<dbReference type="OrthoDB" id="10263597at2759"/>
<evidence type="ECO:0000259" key="9">
    <source>
        <dbReference type="Pfam" id="PF03914"/>
    </source>
</evidence>
<evidence type="ECO:0000259" key="10">
    <source>
        <dbReference type="Pfam" id="PF07540"/>
    </source>
</evidence>
<dbReference type="InterPro" id="IPR005612">
    <property type="entry name" value="CCAAT-binding_factor"/>
</dbReference>
<feature type="domain" description="Nucleolar complex-associated protein 3 N-terminal" evidence="10">
    <location>
        <begin position="50"/>
        <end position="157"/>
    </location>
</feature>
<dbReference type="GO" id="GO:0006270">
    <property type="term" value="P:DNA replication initiation"/>
    <property type="evidence" value="ECO:0007669"/>
    <property type="project" value="TreeGrafter"/>
</dbReference>
<dbReference type="Proteomes" id="UP000759131">
    <property type="component" value="Unassembled WGS sequence"/>
</dbReference>
<dbReference type="EMBL" id="OC861329">
    <property type="protein sequence ID" value="CAD7629354.1"/>
    <property type="molecule type" value="Genomic_DNA"/>
</dbReference>
<evidence type="ECO:0000313" key="11">
    <source>
        <dbReference type="EMBL" id="CAD7629354.1"/>
    </source>
</evidence>
<feature type="compositionally biased region" description="Basic and acidic residues" evidence="8">
    <location>
        <begin position="18"/>
        <end position="32"/>
    </location>
</feature>
<dbReference type="PANTHER" id="PTHR14428">
    <property type="entry name" value="NUCLEOLAR COMPLEX PROTEIN 3"/>
    <property type="match status" value="1"/>
</dbReference>
<evidence type="ECO:0000256" key="4">
    <source>
        <dbReference type="ARBA" id="ARBA00023242"/>
    </source>
</evidence>
<dbReference type="Pfam" id="PF07540">
    <property type="entry name" value="NOC3p"/>
    <property type="match status" value="1"/>
</dbReference>
<dbReference type="GO" id="GO:0005730">
    <property type="term" value="C:nucleolus"/>
    <property type="evidence" value="ECO:0007669"/>
    <property type="project" value="UniProtKB-SubCell"/>
</dbReference>
<proteinExistence type="inferred from homology"/>
<evidence type="ECO:0000256" key="5">
    <source>
        <dbReference type="ARBA" id="ARBA00032701"/>
    </source>
</evidence>
<protein>
    <recommendedName>
        <fullName evidence="6">NOC3-like protein</fullName>
    </recommendedName>
    <alternativeName>
        <fullName evidence="5">Nucleolar complex-associated protein 3-like protein</fullName>
    </alternativeName>
</protein>
<evidence type="ECO:0000256" key="8">
    <source>
        <dbReference type="SAM" id="MobiDB-lite"/>
    </source>
</evidence>
<keyword evidence="12" id="KW-1185">Reference proteome</keyword>
<accession>A0A7R9KUN3</accession>
<dbReference type="Pfam" id="PF03914">
    <property type="entry name" value="CBF"/>
    <property type="match status" value="1"/>
</dbReference>
<dbReference type="PANTHER" id="PTHR14428:SF5">
    <property type="entry name" value="NUCLEOLAR COMPLEX PROTEIN 3 HOMOLOG"/>
    <property type="match status" value="1"/>
</dbReference>
<evidence type="ECO:0000256" key="1">
    <source>
        <dbReference type="ARBA" id="ARBA00004604"/>
    </source>
</evidence>
<comment type="subcellular location">
    <subcellularLocation>
        <location evidence="1">Nucleus</location>
        <location evidence="1">Nucleolus</location>
    </subcellularLocation>
</comment>
<evidence type="ECO:0000256" key="6">
    <source>
        <dbReference type="ARBA" id="ARBA00032937"/>
    </source>
</evidence>
<dbReference type="GO" id="GO:0003682">
    <property type="term" value="F:chromatin binding"/>
    <property type="evidence" value="ECO:0007669"/>
    <property type="project" value="TreeGrafter"/>
</dbReference>
<feature type="region of interest" description="Disordered" evidence="8">
    <location>
        <begin position="1"/>
        <end position="32"/>
    </location>
</feature>
<dbReference type="SUPFAM" id="SSF48371">
    <property type="entry name" value="ARM repeat"/>
    <property type="match status" value="1"/>
</dbReference>
<gene>
    <name evidence="11" type="ORF">OSB1V03_LOCUS9771</name>
</gene>
<name>A0A7R9KUN3_9ACAR</name>
<feature type="non-terminal residue" evidence="11">
    <location>
        <position position="1"/>
    </location>
</feature>
<keyword evidence="3 7" id="KW-0175">Coiled coil</keyword>
<dbReference type="AlphaFoldDB" id="A0A7R9KUN3"/>
<dbReference type="InterPro" id="IPR011501">
    <property type="entry name" value="Noc3_N"/>
</dbReference>
<comment type="similarity">
    <text evidence="2">Belongs to the CBF/MAK21 family.</text>
</comment>
<evidence type="ECO:0000256" key="3">
    <source>
        <dbReference type="ARBA" id="ARBA00023054"/>
    </source>
</evidence>
<dbReference type="InterPro" id="IPR016903">
    <property type="entry name" value="Nucleolar_cplx-assoc_3"/>
</dbReference>
<feature type="coiled-coil region" evidence="7">
    <location>
        <begin position="117"/>
        <end position="156"/>
    </location>
</feature>
<dbReference type="InterPro" id="IPR016024">
    <property type="entry name" value="ARM-type_fold"/>
</dbReference>
<organism evidence="11">
    <name type="scientific">Medioppia subpectinata</name>
    <dbReference type="NCBI Taxonomy" id="1979941"/>
    <lineage>
        <taxon>Eukaryota</taxon>
        <taxon>Metazoa</taxon>
        <taxon>Ecdysozoa</taxon>
        <taxon>Arthropoda</taxon>
        <taxon>Chelicerata</taxon>
        <taxon>Arachnida</taxon>
        <taxon>Acari</taxon>
        <taxon>Acariformes</taxon>
        <taxon>Sarcoptiformes</taxon>
        <taxon>Oribatida</taxon>
        <taxon>Brachypylina</taxon>
        <taxon>Oppioidea</taxon>
        <taxon>Oppiidae</taxon>
        <taxon>Medioppia</taxon>
    </lineage>
</organism>
<evidence type="ECO:0000256" key="7">
    <source>
        <dbReference type="SAM" id="Coils"/>
    </source>
</evidence>
<dbReference type="EMBL" id="CAJPIZ010006754">
    <property type="protein sequence ID" value="CAG2109784.1"/>
    <property type="molecule type" value="Genomic_DNA"/>
</dbReference>
<evidence type="ECO:0000313" key="12">
    <source>
        <dbReference type="Proteomes" id="UP000759131"/>
    </source>
</evidence>
<sequence>MHNNEDIMDESMQTQDMDVGHEGQEEEVATDKPKSLVQLYAQRVERLAELKSKIAGYSTAVITHPEINMNRLRDLLAMFDIKADDPEFGLVFFSIQKMVALAALEVFRDILPNYRLKEKINEEEDEQNSRKKNFQLKKQTKRLREYEKSLIQLYRLYLNRLQRMVDAVSAGKAAKKSNFYEEMLSSQKARHRLATIGIKCMSQLVLSHPHFNFRQQLVEAIVQMMANNRHKDLADMCCQTMLSSQKARHRLATIGIKCMSQLVLSHPHFNFRQQLVEAIVQMMANNRHKDLADMCCQTVERIYRTDKLGEISLEAVKLTAKLVKQRDYRLDPKVLKTLLSLRIKEVKQKEELNKKDMRKMRIRLNLMSRKDRKRNKRMQKLDNQLLETEAQESQLRKLDFHTQILNQIFVTYFRVLKHQKELMFGDNSQLTDDHKWFKALLTPVLEGLSKFAQLINVEFFFDLISLLYELIRDKHLDSHQTLHCLHTVFTILSREGHALNIDFQRFYSELYVKLAEFGATADAADVEILLSCLNTMIIKRKKQMTHNRVLGFIKRLST</sequence>
<reference evidence="11" key="1">
    <citation type="submission" date="2020-11" db="EMBL/GenBank/DDBJ databases">
        <authorList>
            <person name="Tran Van P."/>
        </authorList>
    </citation>
    <scope>NUCLEOTIDE SEQUENCE</scope>
</reference>